<evidence type="ECO:0000256" key="6">
    <source>
        <dbReference type="ARBA" id="ARBA00023067"/>
    </source>
</evidence>
<reference evidence="10" key="2">
    <citation type="journal article" date="2022" name="Microb. Genom.">
        <title>A chromosome-scale genome assembly of the tomato pathogen Cladosporium fulvum reveals a compartmentalized genome architecture and the presence of a dispensable chromosome.</title>
        <authorList>
            <person name="Zaccaron A.Z."/>
            <person name="Chen L.H."/>
            <person name="Samaras A."/>
            <person name="Stergiopoulos I."/>
        </authorList>
    </citation>
    <scope>NUCLEOTIDE SEQUENCE</scope>
    <source>
        <strain evidence="10">Race5_Kim</strain>
    </source>
</reference>
<comment type="subcellular location">
    <subcellularLocation>
        <location evidence="1">Chromosome</location>
    </subcellularLocation>
</comment>
<evidence type="ECO:0000256" key="8">
    <source>
        <dbReference type="SAM" id="MobiDB-lite"/>
    </source>
</evidence>
<dbReference type="AlphaFoldDB" id="A0A9Q8PB73"/>
<accession>A0A9Q8PB73</accession>
<dbReference type="KEGG" id="ffu:CLAFUR5_07085"/>
<comment type="similarity">
    <text evidence="2">Belongs to the CND3 (condensin subunit 3) family.</text>
</comment>
<evidence type="ECO:0000256" key="7">
    <source>
        <dbReference type="ARBA" id="ARBA00023306"/>
    </source>
</evidence>
<evidence type="ECO:0000313" key="11">
    <source>
        <dbReference type="Proteomes" id="UP000756132"/>
    </source>
</evidence>
<dbReference type="SUPFAM" id="SSF48371">
    <property type="entry name" value="ARM repeat"/>
    <property type="match status" value="1"/>
</dbReference>
<organism evidence="10 11">
    <name type="scientific">Passalora fulva</name>
    <name type="common">Tomato leaf mold</name>
    <name type="synonym">Cladosporium fulvum</name>
    <dbReference type="NCBI Taxonomy" id="5499"/>
    <lineage>
        <taxon>Eukaryota</taxon>
        <taxon>Fungi</taxon>
        <taxon>Dikarya</taxon>
        <taxon>Ascomycota</taxon>
        <taxon>Pezizomycotina</taxon>
        <taxon>Dothideomycetes</taxon>
        <taxon>Dothideomycetidae</taxon>
        <taxon>Mycosphaerellales</taxon>
        <taxon>Mycosphaerellaceae</taxon>
        <taxon>Fulvia</taxon>
    </lineage>
</organism>
<keyword evidence="3" id="KW-0158">Chromosome</keyword>
<reference evidence="10" key="1">
    <citation type="submission" date="2021-12" db="EMBL/GenBank/DDBJ databases">
        <authorList>
            <person name="Zaccaron A."/>
            <person name="Stergiopoulos I."/>
        </authorList>
    </citation>
    <scope>NUCLEOTIDE SEQUENCE</scope>
    <source>
        <strain evidence="10">Race5_Kim</strain>
    </source>
</reference>
<proteinExistence type="inferred from homology"/>
<keyword evidence="11" id="KW-1185">Reference proteome</keyword>
<dbReference type="RefSeq" id="XP_047763632.1">
    <property type="nucleotide sequence ID" value="XM_047906233.1"/>
</dbReference>
<dbReference type="OrthoDB" id="27187at2759"/>
<dbReference type="GO" id="GO:0007076">
    <property type="term" value="P:mitotic chromosome condensation"/>
    <property type="evidence" value="ECO:0007669"/>
    <property type="project" value="InterPro"/>
</dbReference>
<keyword evidence="4" id="KW-0132">Cell division</keyword>
<evidence type="ECO:0000256" key="3">
    <source>
        <dbReference type="ARBA" id="ARBA00022454"/>
    </source>
</evidence>
<keyword evidence="5" id="KW-0498">Mitosis</keyword>
<dbReference type="InterPro" id="IPR027165">
    <property type="entry name" value="CND3"/>
</dbReference>
<dbReference type="EMBL" id="CP090168">
    <property type="protein sequence ID" value="UJO19266.1"/>
    <property type="molecule type" value="Genomic_DNA"/>
</dbReference>
<gene>
    <name evidence="10" type="ORF">CLAFUR5_07085</name>
</gene>
<evidence type="ECO:0000259" key="9">
    <source>
        <dbReference type="Pfam" id="PF12719"/>
    </source>
</evidence>
<evidence type="ECO:0000256" key="1">
    <source>
        <dbReference type="ARBA" id="ARBA00004286"/>
    </source>
</evidence>
<feature type="region of interest" description="Disordered" evidence="8">
    <location>
        <begin position="1"/>
        <end position="36"/>
    </location>
</feature>
<feature type="region of interest" description="Disordered" evidence="8">
    <location>
        <begin position="1064"/>
        <end position="1091"/>
    </location>
</feature>
<dbReference type="Proteomes" id="UP000756132">
    <property type="component" value="Chromosome 6"/>
</dbReference>
<evidence type="ECO:0000256" key="4">
    <source>
        <dbReference type="ARBA" id="ARBA00022618"/>
    </source>
</evidence>
<dbReference type="OMA" id="FRATQIT"/>
<dbReference type="InterPro" id="IPR025977">
    <property type="entry name" value="Cnd3_C"/>
</dbReference>
<protein>
    <submittedName>
        <fullName evidence="10">Condensin complex subunit 3</fullName>
    </submittedName>
</protein>
<name>A0A9Q8PB73_PASFU</name>
<dbReference type="GO" id="GO:0000796">
    <property type="term" value="C:condensin complex"/>
    <property type="evidence" value="ECO:0007669"/>
    <property type="project" value="InterPro"/>
</dbReference>
<dbReference type="GeneID" id="71986963"/>
<sequence>MPGRVASGRTARRTTWAKSLRSARNTSPVPAVPDEGEDTTLRHAICGVFADAQKATAGHRKAIITLRRMQEACCYEPTSTKKRKQSDELEEEHFNREVVRIVLRILPVRKAEPVGDRAVRFLAAFLNVASGKDNEIYEASGEVEEDTLPETPTSRLTTQILSELLRVIQAKDKTIRFRATQIMSHVINSLDTLDDSLFHKLRFALLRRIHDKEAPVRLQAVCGLGRLAAEVEDDEEQDSDSDDDVRGGVLNKLLQVLQNDPSAEVRRNLLLNLPLTKELLPYLLERARDADATTRRALYGRLLPALGDFRHLSMTHREKLLRWGLRDRDENVRKATAQLFSQRWIEDCAALPAAQVEEGAEADKQKEAVPSLDALLELLERIDLVNSGREGGIALIAMHEFWSGRPDYLDYVSFPDAFWEDLSPELAFVARTFTHFCRSATKEDYSRPKSLEVLVDEKLPEVTKFGFLLQREIQRLIEATMLSHEAGEDDPDARQDVDYREFVVEQMLHMARTFDYSDEVGRQKMFDLTRRALGQPDLPEEVTRLLVEVLRLVCGENAKGEREFCGVVLEAIAEVHDTIMGDDEAEDDSSTVDSFHSATEQFDGQVDHDTIVVAQKKFKKKAQKPGDTDPEAAAEKAIKEIMVNMKCLHIALCMLQNVQCDLEENVHLVTMLNNLVVPAVRSQEAPIRERGLLCLGLCCLLGKNLAQENLTLFLHCFAKGHPELQAIALQIITDILITHPTLLSDGASADGDSSEPQNEYLRPLIKAFKSSLKSDHPEVQATGATALAKAMLSRLITDTDLLKALVVAYFDPDIQSNPQLRQTLTYFLPVYCHSRAENALRMVEVVVPVMQRLGQLKDLEEADVEEETTGEAMVKMAKIGEMLLDWTDPRRVFGFAEATDSVEKAHGANEIHFVLAENILDRLVTAGKIAKDEKKVFFSMLNKLHLPPTGADAERVKSILELAAEAVETKVAPTATDKNVLTKLQNNLIKMMHDVMTDERGGGGAEETVLDTTEAADVDDESVVEGDGNTTVHVRPGAADEDDIDESISQLQAELKDATLGATTTGFVPDAEGTRIGLGDGGDTEMMDADD</sequence>
<dbReference type="GO" id="GO:0000793">
    <property type="term" value="C:condensed chromosome"/>
    <property type="evidence" value="ECO:0007669"/>
    <property type="project" value="TreeGrafter"/>
</dbReference>
<keyword evidence="7" id="KW-0131">Cell cycle</keyword>
<feature type="domain" description="Nuclear condensin complex subunit 3 C-terminal" evidence="9">
    <location>
        <begin position="646"/>
        <end position="946"/>
    </location>
</feature>
<feature type="compositionally biased region" description="Acidic residues" evidence="8">
    <location>
        <begin position="1082"/>
        <end position="1091"/>
    </location>
</feature>
<dbReference type="PANTHER" id="PTHR14418">
    <property type="entry name" value="CONDENSIN COMPLEX SUBUNIT 3-RELATED"/>
    <property type="match status" value="1"/>
</dbReference>
<evidence type="ECO:0000256" key="5">
    <source>
        <dbReference type="ARBA" id="ARBA00022776"/>
    </source>
</evidence>
<evidence type="ECO:0000313" key="10">
    <source>
        <dbReference type="EMBL" id="UJO19266.1"/>
    </source>
</evidence>
<dbReference type="PANTHER" id="PTHR14418:SF5">
    <property type="entry name" value="CONDENSIN COMPLEX SUBUNIT 3"/>
    <property type="match status" value="1"/>
</dbReference>
<dbReference type="InterPro" id="IPR016024">
    <property type="entry name" value="ARM-type_fold"/>
</dbReference>
<dbReference type="Gene3D" id="1.25.10.10">
    <property type="entry name" value="Leucine-rich Repeat Variant"/>
    <property type="match status" value="2"/>
</dbReference>
<keyword evidence="6" id="KW-0226">DNA condensation</keyword>
<dbReference type="InterPro" id="IPR011989">
    <property type="entry name" value="ARM-like"/>
</dbReference>
<evidence type="ECO:0000256" key="2">
    <source>
        <dbReference type="ARBA" id="ARBA00006533"/>
    </source>
</evidence>
<dbReference type="GO" id="GO:0051301">
    <property type="term" value="P:cell division"/>
    <property type="evidence" value="ECO:0007669"/>
    <property type="project" value="UniProtKB-KW"/>
</dbReference>
<dbReference type="Pfam" id="PF12719">
    <property type="entry name" value="Cnd3"/>
    <property type="match status" value="1"/>
</dbReference>